<dbReference type="EMBL" id="GDRN01057038">
    <property type="protein sequence ID" value="JAI65752.1"/>
    <property type="molecule type" value="Transcribed_RNA"/>
</dbReference>
<organism evidence="1">
    <name type="scientific">Scylla olivacea</name>
    <name type="common">Orange mud crab</name>
    <name type="synonym">Cancer olivacea</name>
    <dbReference type="NCBI Taxonomy" id="85551"/>
    <lineage>
        <taxon>Eukaryota</taxon>
        <taxon>Metazoa</taxon>
        <taxon>Ecdysozoa</taxon>
        <taxon>Arthropoda</taxon>
        <taxon>Crustacea</taxon>
        <taxon>Multicrustacea</taxon>
        <taxon>Malacostraca</taxon>
        <taxon>Eumalacostraca</taxon>
        <taxon>Eucarida</taxon>
        <taxon>Decapoda</taxon>
        <taxon>Pleocyemata</taxon>
        <taxon>Brachyura</taxon>
        <taxon>Eubrachyura</taxon>
        <taxon>Portunoidea</taxon>
        <taxon>Portunidae</taxon>
        <taxon>Portuninae</taxon>
        <taxon>Scylla</taxon>
    </lineage>
</organism>
<sequence>MPNALLAPSLLMEEMKTSTNSAICIMCNQDQESRLNQTKHKTKTQNRLHGGAGAGHGLLIHKFSVTDHNCTITMPKWKGFYDSQRNYKCEWERTFLWVKEAPDGRGDAYCKLCFCNLKPRLSIIQKHEQTEKHKMKQSVIRTTKPITVYPSGPSEDVKKTELELAVAISCHCSIKSIDHLGEIMKKHGKGSTLGKISLHRTKCSKLVTEVVSPAFKQELRNDIKGEKFAVLVDESTDISTEKHLCIVVRYFSKKEKKIMTELVGLVPVTEATGAVLFNKIKTSVQDIGQSLSNCIGFASDGASVMVGHNNSVWTRIQEESPNCVLMRCICHSLALSIQHSFNKLPSNLGFLLSEIPKWFSKSSLRRESYKTLFNIMNPDDERKGLPAPFQQPSATRWLVRGKVMSKILSNWDELHGYFLCAEQNCGQEAKFKARMIREMLGDDINKLYFLCASLCAMISLLLKEQLMPNNYICFI</sequence>
<accession>A0A0N7ZCY6</accession>
<protein>
    <submittedName>
        <fullName evidence="1">Uncharacterized protein</fullName>
    </submittedName>
</protein>
<proteinExistence type="predicted"/>
<dbReference type="InterPro" id="IPR012337">
    <property type="entry name" value="RNaseH-like_sf"/>
</dbReference>
<name>A0A0N7ZCY6_SCYOL</name>
<evidence type="ECO:0000313" key="1">
    <source>
        <dbReference type="EMBL" id="JAI65752.1"/>
    </source>
</evidence>
<reference evidence="1" key="1">
    <citation type="submission" date="2015-09" db="EMBL/GenBank/DDBJ databases">
        <title>Scylla olivacea transcriptome.</title>
        <authorList>
            <person name="Ikhwanuddin M."/>
        </authorList>
    </citation>
    <scope>NUCLEOTIDE SEQUENCE</scope>
</reference>
<dbReference type="SUPFAM" id="SSF53098">
    <property type="entry name" value="Ribonuclease H-like"/>
    <property type="match status" value="1"/>
</dbReference>
<dbReference type="AlphaFoldDB" id="A0A0N7ZCY6"/>
<dbReference type="PANTHER" id="PTHR37162">
    <property type="entry name" value="HAT FAMILY DIMERISATION DOMAINCONTAINING PROTEIN-RELATED"/>
    <property type="match status" value="1"/>
</dbReference>
<dbReference type="PANTHER" id="PTHR37162:SF1">
    <property type="entry name" value="BED-TYPE DOMAIN-CONTAINING PROTEIN"/>
    <property type="match status" value="1"/>
</dbReference>